<accession>A0A892ZHP8</accession>
<gene>
    <name evidence="2" type="ORF">JQU52_11090</name>
</gene>
<sequence length="279" mass="32868">MDKSKQGYVYVLSSVNCDSIKIGGTNYPPIKRIKEINSTLPYKNLGRWQLADFRQVTDWRAVEYQLHYCFRSKLNTRQPNQKELFYLSVKEAIDALNNVDDAFIIYKPKVDRMFHDEHFCHYLKELFVFSGITHWLEYQGAWTFVLFPATEGGRYFTLNIGSHEVAFSTLEKRGNLSIHMILMDKLILEFFEVREWLKQHNGFVNDSHYQTALPRAVLVFFEGNFEIAQHFLRLEGVRRALIAYWHDALFGLKDNGKMSVYARFHNYNAVAKLNELIKE</sequence>
<name>A0A892ZHP8_9NEIS</name>
<evidence type="ECO:0000259" key="1">
    <source>
        <dbReference type="Pfam" id="PF10544"/>
    </source>
</evidence>
<reference evidence="2" key="1">
    <citation type="submission" date="2021-02" db="EMBL/GenBank/DDBJ databases">
        <title>Neisseriaceae sp. 26B isolated from the cloaca of a Common Toad-headed Turtle (Mesoclemmys nasuta).</title>
        <authorList>
            <person name="Spergser J."/>
            <person name="Busse H.-J."/>
        </authorList>
    </citation>
    <scope>NUCLEOTIDE SEQUENCE</scope>
    <source>
        <strain evidence="2">26B</strain>
    </source>
</reference>
<dbReference type="RefSeq" id="WP_230338546.1">
    <property type="nucleotide sequence ID" value="NZ_CP069798.1"/>
</dbReference>
<feature type="domain" description="Bacteriophage T5 Orf172 DNA-binding" evidence="1">
    <location>
        <begin position="7"/>
        <end position="99"/>
    </location>
</feature>
<keyword evidence="3" id="KW-1185">Reference proteome</keyword>
<dbReference type="Pfam" id="PF10544">
    <property type="entry name" value="T5orf172"/>
    <property type="match status" value="1"/>
</dbReference>
<evidence type="ECO:0000313" key="2">
    <source>
        <dbReference type="EMBL" id="QRQ81256.1"/>
    </source>
</evidence>
<organism evidence="2 3">
    <name type="scientific">Paralysiella testudinis</name>
    <dbReference type="NCBI Taxonomy" id="2809020"/>
    <lineage>
        <taxon>Bacteria</taxon>
        <taxon>Pseudomonadati</taxon>
        <taxon>Pseudomonadota</taxon>
        <taxon>Betaproteobacteria</taxon>
        <taxon>Neisseriales</taxon>
        <taxon>Neisseriaceae</taxon>
        <taxon>Paralysiella</taxon>
    </lineage>
</organism>
<proteinExistence type="predicted"/>
<dbReference type="InterPro" id="IPR018306">
    <property type="entry name" value="Phage_T5_Orf172_DNA-bd"/>
</dbReference>
<dbReference type="Proteomes" id="UP000653156">
    <property type="component" value="Chromosome"/>
</dbReference>
<protein>
    <submittedName>
        <fullName evidence="2">GIY-YIG nuclease family protein</fullName>
    </submittedName>
</protein>
<dbReference type="KEGG" id="ptes:JQU52_11090"/>
<dbReference type="EMBL" id="CP069798">
    <property type="protein sequence ID" value="QRQ81256.1"/>
    <property type="molecule type" value="Genomic_DNA"/>
</dbReference>
<evidence type="ECO:0000313" key="3">
    <source>
        <dbReference type="Proteomes" id="UP000653156"/>
    </source>
</evidence>
<dbReference type="AlphaFoldDB" id="A0A892ZHP8"/>